<dbReference type="GO" id="GO:0003723">
    <property type="term" value="F:RNA binding"/>
    <property type="evidence" value="ECO:0007669"/>
    <property type="project" value="TreeGrafter"/>
</dbReference>
<evidence type="ECO:0000256" key="6">
    <source>
        <dbReference type="ARBA" id="ARBA00023002"/>
    </source>
</evidence>
<dbReference type="EMBL" id="FRAW01000035">
    <property type="protein sequence ID" value="SHL10551.1"/>
    <property type="molecule type" value="Genomic_DNA"/>
</dbReference>
<protein>
    <recommendedName>
        <fullName evidence="7">tRNA-dihydrouridine synthase</fullName>
        <ecNumber evidence="7">1.3.1.-</ecNumber>
    </recommendedName>
</protein>
<keyword evidence="4 7" id="KW-0819">tRNA processing</keyword>
<keyword evidence="12" id="KW-1185">Reference proteome</keyword>
<evidence type="ECO:0000313" key="12">
    <source>
        <dbReference type="Proteomes" id="UP000184275"/>
    </source>
</evidence>
<accession>A0A1M6XX35</accession>
<evidence type="ECO:0000256" key="1">
    <source>
        <dbReference type="ARBA" id="ARBA00001917"/>
    </source>
</evidence>
<dbReference type="EC" id="1.3.1.-" evidence="7"/>
<evidence type="ECO:0000256" key="5">
    <source>
        <dbReference type="ARBA" id="ARBA00022857"/>
    </source>
</evidence>
<evidence type="ECO:0000256" key="2">
    <source>
        <dbReference type="ARBA" id="ARBA00022630"/>
    </source>
</evidence>
<evidence type="ECO:0000256" key="3">
    <source>
        <dbReference type="ARBA" id="ARBA00022643"/>
    </source>
</evidence>
<dbReference type="GO" id="GO:0050660">
    <property type="term" value="F:flavin adenine dinucleotide binding"/>
    <property type="evidence" value="ECO:0007669"/>
    <property type="project" value="InterPro"/>
</dbReference>
<feature type="domain" description="DUS-like FMN-binding" evidence="10">
    <location>
        <begin position="6"/>
        <end position="305"/>
    </location>
</feature>
<keyword evidence="6 7" id="KW-0560">Oxidoreductase</keyword>
<dbReference type="Gene3D" id="3.20.20.70">
    <property type="entry name" value="Aldolase class I"/>
    <property type="match status" value="1"/>
</dbReference>
<proteinExistence type="inferred from homology"/>
<evidence type="ECO:0000256" key="4">
    <source>
        <dbReference type="ARBA" id="ARBA00022694"/>
    </source>
</evidence>
<feature type="binding site" evidence="9">
    <location>
        <begin position="223"/>
        <end position="224"/>
    </location>
    <ligand>
        <name>FMN</name>
        <dbReference type="ChEBI" id="CHEBI:58210"/>
    </ligand>
</feature>
<dbReference type="PIRSF" id="PIRSF006621">
    <property type="entry name" value="Dus"/>
    <property type="match status" value="1"/>
</dbReference>
<dbReference type="CDD" id="cd02801">
    <property type="entry name" value="DUS_like_FMN"/>
    <property type="match status" value="1"/>
</dbReference>
<evidence type="ECO:0000259" key="10">
    <source>
        <dbReference type="Pfam" id="PF01207"/>
    </source>
</evidence>
<keyword evidence="5" id="KW-0521">NADP</keyword>
<dbReference type="PANTHER" id="PTHR45846">
    <property type="entry name" value="TRNA-DIHYDROURIDINE(47) SYNTHASE [NAD(P)(+)]-LIKE"/>
    <property type="match status" value="1"/>
</dbReference>
<dbReference type="AlphaFoldDB" id="A0A1M6XX35"/>
<dbReference type="Proteomes" id="UP000184275">
    <property type="component" value="Unassembled WGS sequence"/>
</dbReference>
<dbReference type="Pfam" id="PF01207">
    <property type="entry name" value="Dus"/>
    <property type="match status" value="1"/>
</dbReference>
<evidence type="ECO:0000313" key="11">
    <source>
        <dbReference type="EMBL" id="SHL10551.1"/>
    </source>
</evidence>
<name>A0A1M6XX35_9BACT</name>
<feature type="binding site" evidence="9">
    <location>
        <position position="138"/>
    </location>
    <ligand>
        <name>FMN</name>
        <dbReference type="ChEBI" id="CHEBI:58210"/>
    </ligand>
</feature>
<keyword evidence="2 7" id="KW-0285">Flavoprotein</keyword>
<keyword evidence="3 7" id="KW-0288">FMN</keyword>
<dbReference type="SUPFAM" id="SSF51395">
    <property type="entry name" value="FMN-linked oxidoreductases"/>
    <property type="match status" value="1"/>
</dbReference>
<comment type="cofactor">
    <cofactor evidence="1 7 9">
        <name>FMN</name>
        <dbReference type="ChEBI" id="CHEBI:58210"/>
    </cofactor>
</comment>
<evidence type="ECO:0000256" key="9">
    <source>
        <dbReference type="PIRSR" id="PIRSR006621-2"/>
    </source>
</evidence>
<organism evidence="11 12">
    <name type="scientific">Fibrobacter intestinalis</name>
    <dbReference type="NCBI Taxonomy" id="28122"/>
    <lineage>
        <taxon>Bacteria</taxon>
        <taxon>Pseudomonadati</taxon>
        <taxon>Fibrobacterota</taxon>
        <taxon>Fibrobacteria</taxon>
        <taxon>Fibrobacterales</taxon>
        <taxon>Fibrobacteraceae</taxon>
        <taxon>Fibrobacter</taxon>
    </lineage>
</organism>
<feature type="binding site" evidence="9">
    <location>
        <position position="167"/>
    </location>
    <ligand>
        <name>FMN</name>
        <dbReference type="ChEBI" id="CHEBI:58210"/>
    </ligand>
</feature>
<dbReference type="InterPro" id="IPR013785">
    <property type="entry name" value="Aldolase_TIM"/>
</dbReference>
<dbReference type="InterPro" id="IPR018517">
    <property type="entry name" value="tRNA_hU_synthase_CS"/>
</dbReference>
<gene>
    <name evidence="11" type="ORF">SAMN05720469_13530</name>
</gene>
<keyword evidence="9" id="KW-0547">Nucleotide-binding</keyword>
<evidence type="ECO:0000256" key="8">
    <source>
        <dbReference type="PIRSR" id="PIRSR006621-1"/>
    </source>
</evidence>
<feature type="binding site" evidence="9">
    <location>
        <position position="68"/>
    </location>
    <ligand>
        <name>FMN</name>
        <dbReference type="ChEBI" id="CHEBI:58210"/>
    </ligand>
</feature>
<dbReference type="PROSITE" id="PS01136">
    <property type="entry name" value="UPF0034"/>
    <property type="match status" value="1"/>
</dbReference>
<reference evidence="12" key="1">
    <citation type="submission" date="2016-11" db="EMBL/GenBank/DDBJ databases">
        <authorList>
            <person name="Varghese N."/>
            <person name="Submissions S."/>
        </authorList>
    </citation>
    <scope>NUCLEOTIDE SEQUENCE [LARGE SCALE GENOMIC DNA]</scope>
    <source>
        <strain evidence="12">UWOS</strain>
    </source>
</reference>
<sequence length="309" mass="35078">MLPVHFAPLQGFTDSAYRRAHAKFAGGIAAYYTPFLRLEKGKARAKDLNDLLEDKSRGEAAGYRLIPQIIAKNAEEFCRLVECLLQNGFREINLNMGCPFPKQTLAGRGAGILERPEKVQEIFQEIGRYAPEVQFSIKLRTGMNSPSEIFRLLSLFNSAPLSHIVLHPRLGVQQYRGELDMDSFRRFYEACAHPLLFNGDIVSSSQIDKLESEFPRLAGVMIGRGLLQRPTLARESAIKKKLAPIPTLLQIHTAVFNDYRAKWQNPQQLLDKIRPFWTFADLPHKIAKEIRKARSLPQYQNAIFQLAAT</sequence>
<dbReference type="InterPro" id="IPR035587">
    <property type="entry name" value="DUS-like_FMN-bd"/>
</dbReference>
<dbReference type="InterPro" id="IPR001269">
    <property type="entry name" value="DUS_fam"/>
</dbReference>
<dbReference type="RefSeq" id="WP_073305912.1">
    <property type="nucleotide sequence ID" value="NZ_FRAW01000035.1"/>
</dbReference>
<comment type="function">
    <text evidence="7">Catalyzes the synthesis of 5,6-dihydrouridine (D), a modified base found in the D-loop of most tRNAs, via the reduction of the C5-C6 double bond in target uridines.</text>
</comment>
<comment type="similarity">
    <text evidence="7">Belongs to the dus family.</text>
</comment>
<dbReference type="GO" id="GO:0017150">
    <property type="term" value="F:tRNA dihydrouridine synthase activity"/>
    <property type="evidence" value="ECO:0007669"/>
    <property type="project" value="InterPro"/>
</dbReference>
<evidence type="ECO:0000256" key="7">
    <source>
        <dbReference type="PIRNR" id="PIRNR006621"/>
    </source>
</evidence>
<dbReference type="PANTHER" id="PTHR45846:SF1">
    <property type="entry name" value="TRNA-DIHYDROURIDINE(47) SYNTHASE [NAD(P)(+)]-LIKE"/>
    <property type="match status" value="1"/>
</dbReference>
<feature type="active site" description="Proton donor" evidence="8">
    <location>
        <position position="98"/>
    </location>
</feature>